<dbReference type="AlphaFoldDB" id="A0A4S3J246"/>
<dbReference type="GO" id="GO:0003676">
    <property type="term" value="F:nucleic acid binding"/>
    <property type="evidence" value="ECO:0007669"/>
    <property type="project" value="InterPro"/>
</dbReference>
<dbReference type="Proteomes" id="UP000308092">
    <property type="component" value="Unassembled WGS sequence"/>
</dbReference>
<comment type="caution">
    <text evidence="2">The sequence shown here is derived from an EMBL/GenBank/DDBJ whole genome shotgun (WGS) entry which is preliminary data.</text>
</comment>
<feature type="region of interest" description="Disordered" evidence="1">
    <location>
        <begin position="168"/>
        <end position="191"/>
    </location>
</feature>
<dbReference type="Gene3D" id="3.30.420.10">
    <property type="entry name" value="Ribonuclease H-like superfamily/Ribonuclease H"/>
    <property type="match status" value="1"/>
</dbReference>
<evidence type="ECO:0000313" key="3">
    <source>
        <dbReference type="Proteomes" id="UP000308092"/>
    </source>
</evidence>
<dbReference type="InterPro" id="IPR036397">
    <property type="entry name" value="RNaseH_sf"/>
</dbReference>
<dbReference type="SUPFAM" id="SSF53098">
    <property type="entry name" value="Ribonuclease H-like"/>
    <property type="match status" value="1"/>
</dbReference>
<keyword evidence="3" id="KW-1185">Reference proteome</keyword>
<evidence type="ECO:0000256" key="1">
    <source>
        <dbReference type="SAM" id="MobiDB-lite"/>
    </source>
</evidence>
<dbReference type="VEuPathDB" id="FungiDB:EYZ11_012537"/>
<dbReference type="STRING" id="1220188.A0A4S3J246"/>
<organism evidence="2 3">
    <name type="scientific">Aspergillus tanneri</name>
    <dbReference type="NCBI Taxonomy" id="1220188"/>
    <lineage>
        <taxon>Eukaryota</taxon>
        <taxon>Fungi</taxon>
        <taxon>Dikarya</taxon>
        <taxon>Ascomycota</taxon>
        <taxon>Pezizomycotina</taxon>
        <taxon>Eurotiomycetes</taxon>
        <taxon>Eurotiomycetidae</taxon>
        <taxon>Eurotiales</taxon>
        <taxon>Aspergillaceae</taxon>
        <taxon>Aspergillus</taxon>
        <taxon>Aspergillus subgen. Circumdati</taxon>
    </lineage>
</organism>
<reference evidence="2 3" key="1">
    <citation type="submission" date="2019-03" db="EMBL/GenBank/DDBJ databases">
        <title>The genome sequence of a newly discovered highly antifungal drug resistant Aspergillus species, Aspergillus tanneri NIH 1004.</title>
        <authorList>
            <person name="Mounaud S."/>
            <person name="Singh I."/>
            <person name="Joardar V."/>
            <person name="Pakala S."/>
            <person name="Pakala S."/>
            <person name="Venepally P."/>
            <person name="Hoover J."/>
            <person name="Nierman W."/>
            <person name="Chung J."/>
            <person name="Losada L."/>
        </authorList>
    </citation>
    <scope>NUCLEOTIDE SEQUENCE [LARGE SCALE GENOMIC DNA]</scope>
    <source>
        <strain evidence="2 3">NIH1004</strain>
    </source>
</reference>
<dbReference type="InterPro" id="IPR012337">
    <property type="entry name" value="RNaseH-like_sf"/>
</dbReference>
<proteinExistence type="predicted"/>
<name>A0A4S3J246_9EURO</name>
<gene>
    <name evidence="2" type="ORF">EYZ11_012537</name>
</gene>
<protein>
    <submittedName>
        <fullName evidence="2">Uncharacterized protein</fullName>
    </submittedName>
</protein>
<feature type="compositionally biased region" description="Basic and acidic residues" evidence="1">
    <location>
        <begin position="168"/>
        <end position="177"/>
    </location>
</feature>
<evidence type="ECO:0000313" key="2">
    <source>
        <dbReference type="EMBL" id="THC88018.1"/>
    </source>
</evidence>
<sequence length="191" mass="21360">MPWKALLHCVIEPHETALQGHETICCTSPHDHYIAYTDCSGHSAQGGAAAVTLRGNEVRGRYLGTKKDNTVYAAELGVRPRFRRWPTRDASAEAIYSHVRTIRQRDYVPRVIIRWIPAHVGVPGNEAADEAAKDVAIEVNTRFGGTITRLAAATKRAVRQRIRARWEKQWERERGGEADTAADQVSKKGDH</sequence>
<accession>A0A4S3J246</accession>
<dbReference type="EMBL" id="SOSA01000960">
    <property type="protein sequence ID" value="THC88018.1"/>
    <property type="molecule type" value="Genomic_DNA"/>
</dbReference>